<dbReference type="EMBL" id="JANGAC010000007">
    <property type="protein sequence ID" value="MCQ4923630.1"/>
    <property type="molecule type" value="Genomic_DNA"/>
</dbReference>
<protein>
    <submittedName>
        <fullName evidence="2">DUF3796 domain-containing protein</fullName>
    </submittedName>
</protein>
<sequence>MIKKQFYMGFPGFLGFVSLRYFYSGNLLDLWYIGFFGFFANFIIAKISGSKEDERYIEDRKTALALTGQLAIIELFII</sequence>
<accession>A0ABT1SAX3</accession>
<dbReference type="Proteomes" id="UP001524478">
    <property type="component" value="Unassembled WGS sequence"/>
</dbReference>
<gene>
    <name evidence="2" type="ORF">NE686_11060</name>
</gene>
<name>A0ABT1SAX3_9FIRM</name>
<evidence type="ECO:0000313" key="3">
    <source>
        <dbReference type="Proteomes" id="UP001524478"/>
    </source>
</evidence>
<dbReference type="Pfam" id="PF09946">
    <property type="entry name" value="DUF2178"/>
    <property type="match status" value="1"/>
</dbReference>
<keyword evidence="1" id="KW-1133">Transmembrane helix</keyword>
<reference evidence="2 3" key="1">
    <citation type="submission" date="2022-06" db="EMBL/GenBank/DDBJ databases">
        <title>Isolation of gut microbiota from human fecal samples.</title>
        <authorList>
            <person name="Pamer E.G."/>
            <person name="Barat B."/>
            <person name="Waligurski E."/>
            <person name="Medina S."/>
            <person name="Paddock L."/>
            <person name="Mostad J."/>
        </authorList>
    </citation>
    <scope>NUCLEOTIDE SEQUENCE [LARGE SCALE GENOMIC DNA]</scope>
    <source>
        <strain evidence="2 3">DFI.7.95</strain>
    </source>
</reference>
<dbReference type="InterPro" id="IPR019235">
    <property type="entry name" value="DUF2178_TM"/>
</dbReference>
<feature type="transmembrane region" description="Helical" evidence="1">
    <location>
        <begin position="30"/>
        <end position="47"/>
    </location>
</feature>
<evidence type="ECO:0000256" key="1">
    <source>
        <dbReference type="SAM" id="Phobius"/>
    </source>
</evidence>
<comment type="caution">
    <text evidence="2">The sequence shown here is derived from an EMBL/GenBank/DDBJ whole genome shotgun (WGS) entry which is preliminary data.</text>
</comment>
<proteinExistence type="predicted"/>
<keyword evidence="3" id="KW-1185">Reference proteome</keyword>
<evidence type="ECO:0000313" key="2">
    <source>
        <dbReference type="EMBL" id="MCQ4923630.1"/>
    </source>
</evidence>
<organism evidence="2 3">
    <name type="scientific">Tissierella carlieri</name>
    <dbReference type="NCBI Taxonomy" id="689904"/>
    <lineage>
        <taxon>Bacteria</taxon>
        <taxon>Bacillati</taxon>
        <taxon>Bacillota</taxon>
        <taxon>Tissierellia</taxon>
        <taxon>Tissierellales</taxon>
        <taxon>Tissierellaceae</taxon>
        <taxon>Tissierella</taxon>
    </lineage>
</organism>
<keyword evidence="1" id="KW-0472">Membrane</keyword>
<dbReference type="RefSeq" id="WP_216563129.1">
    <property type="nucleotide sequence ID" value="NZ_JAHLOH010000058.1"/>
</dbReference>
<feature type="transmembrane region" description="Helical" evidence="1">
    <location>
        <begin position="7"/>
        <end position="24"/>
    </location>
</feature>
<keyword evidence="1" id="KW-0812">Transmembrane</keyword>